<dbReference type="AlphaFoldDB" id="A0A1X6MXN2"/>
<dbReference type="OrthoDB" id="3797628at2759"/>
<proteinExistence type="predicted"/>
<evidence type="ECO:0000313" key="3">
    <source>
        <dbReference type="EMBL" id="OSX61087.1"/>
    </source>
</evidence>
<dbReference type="RefSeq" id="XP_024337881.1">
    <property type="nucleotide sequence ID" value="XM_024479266.1"/>
</dbReference>
<feature type="domain" description="Nuclear pore complex protein NUP96 C-terminal" evidence="2">
    <location>
        <begin position="387"/>
        <end position="701"/>
    </location>
</feature>
<protein>
    <recommendedName>
        <fullName evidence="2">Nuclear pore complex protein NUP96 C-terminal domain-containing protein</fullName>
    </recommendedName>
</protein>
<feature type="compositionally biased region" description="Basic and acidic residues" evidence="1">
    <location>
        <begin position="27"/>
        <end position="40"/>
    </location>
</feature>
<evidence type="ECO:0000259" key="2">
    <source>
        <dbReference type="Pfam" id="PF12110"/>
    </source>
</evidence>
<dbReference type="GeneID" id="36324216"/>
<evidence type="ECO:0000256" key="1">
    <source>
        <dbReference type="SAM" id="MobiDB-lite"/>
    </source>
</evidence>
<dbReference type="InterPro" id="IPR021967">
    <property type="entry name" value="Nup98_C"/>
</dbReference>
<reference evidence="3 4" key="1">
    <citation type="submission" date="2017-04" db="EMBL/GenBank/DDBJ databases">
        <title>Genome Sequence of the Model Brown-Rot Fungus Postia placenta SB12.</title>
        <authorList>
            <consortium name="DOE Joint Genome Institute"/>
            <person name="Gaskell J."/>
            <person name="Kersten P."/>
            <person name="Larrondo L.F."/>
            <person name="Canessa P."/>
            <person name="Martinez D."/>
            <person name="Hibbett D."/>
            <person name="Schmoll M."/>
            <person name="Kubicek C.P."/>
            <person name="Martinez A.T."/>
            <person name="Yadav J."/>
            <person name="Master E."/>
            <person name="Magnuson J.K."/>
            <person name="James T."/>
            <person name="Yaver D."/>
            <person name="Berka R."/>
            <person name="Labutti K."/>
            <person name="Lipzen A."/>
            <person name="Aerts A."/>
            <person name="Barry K."/>
            <person name="Henrissat B."/>
            <person name="Blanchette R."/>
            <person name="Grigoriev I."/>
            <person name="Cullen D."/>
        </authorList>
    </citation>
    <scope>NUCLEOTIDE SEQUENCE [LARGE SCALE GENOMIC DNA]</scope>
    <source>
        <strain evidence="3 4">MAD-698-R-SB12</strain>
    </source>
</reference>
<dbReference type="EMBL" id="KZ110599">
    <property type="protein sequence ID" value="OSX61087.1"/>
    <property type="molecule type" value="Genomic_DNA"/>
</dbReference>
<feature type="region of interest" description="Disordered" evidence="1">
    <location>
        <begin position="1"/>
        <end position="105"/>
    </location>
</feature>
<dbReference type="Gene3D" id="1.25.40.690">
    <property type="match status" value="1"/>
</dbReference>
<organism evidence="3 4">
    <name type="scientific">Postia placenta MAD-698-R-SB12</name>
    <dbReference type="NCBI Taxonomy" id="670580"/>
    <lineage>
        <taxon>Eukaryota</taxon>
        <taxon>Fungi</taxon>
        <taxon>Dikarya</taxon>
        <taxon>Basidiomycota</taxon>
        <taxon>Agaricomycotina</taxon>
        <taxon>Agaricomycetes</taxon>
        <taxon>Polyporales</taxon>
        <taxon>Adustoporiaceae</taxon>
        <taxon>Rhodonia</taxon>
    </lineage>
</organism>
<gene>
    <name evidence="3" type="ORF">POSPLADRAFT_1047359</name>
</gene>
<dbReference type="Pfam" id="PF12110">
    <property type="entry name" value="Nup96"/>
    <property type="match status" value="1"/>
</dbReference>
<dbReference type="Proteomes" id="UP000194127">
    <property type="component" value="Unassembled WGS sequence"/>
</dbReference>
<keyword evidence="4" id="KW-1185">Reference proteome</keyword>
<accession>A0A1X6MXN2</accession>
<feature type="compositionally biased region" description="Acidic residues" evidence="1">
    <location>
        <begin position="46"/>
        <end position="55"/>
    </location>
</feature>
<dbReference type="STRING" id="670580.A0A1X6MXN2"/>
<sequence>MAIFRAYASSSEDEDDIEFVASASGHSSDDDRRVESEIDAGHSQSEEESEEEEEEVHQTDASQASESGPDGEEPAANINLRPKSSVQFDPAVKSPSRRRSVANDTTIIPRARELGVDSQKVHVMQTALFRVPEEEAALRTVGQPTAEDRRRSRLLLGLSRKHSRDSDGEGLRADPGQRVSFGQDIEPIPVRPSRKYARVESSASAVTGNEGLFADAGLALGRSFRVGWGPGGKLIHLGALCGPYTSKTTTANSSIVHKSVMPLVAIATDDASTRASNLLSHHLKNTPIEKDADGVPFADPSRHLSFKSCVAQFPATDRSFETSLFRLGHALFDPIDLRLADSVSPDVRNCVLSLRRKAALSRWLQEAIATSVDAELRDNPGADWTTTVFTLLTGNQVEKACEVAMDSGSVKLASLIAQYPGDDEFRGDLRTQLALWREQRIDAHIDEPTRKIYALLAGIVDTLEGSKGKGREHCPDVKIAQDLSWKRAFGLHLWFCEPLESTIAEVFESYNGQWTDDSSGVSPPIPWYREKPRAESEKPPWTLPTSAEPPDALYSLIQLYADPACSLSTILKCLSFSESPVDYRLPWHLYIILSRCLGVRDFPDRETPSVKGDAAAEMSPGAEGHSPSADLLANSYALQLEQAGLIQEAAFVLLHIEGSAGRVKAIRELLCRSAPQLDDWMTSGLVGSLKLPMAWVNEAKVIVDFIFSTNGSDTCFLQAIYALDRGKIFDAYELYIMAGLHSAAHDLAVLELAPDAVMRKDVELLKELLGRFKVHPVDGWHTRGKVLMDYAHAVTRLQELYQRTEESGVSDDEAVELEHLGRSVPKLIAMLPDVLRDRSDARHNAAVTEMTTQLTKHLDRVKPLAIATAYERFLLAVEVAVA</sequence>
<feature type="region of interest" description="Disordered" evidence="1">
    <location>
        <begin position="157"/>
        <end position="184"/>
    </location>
</feature>
<evidence type="ECO:0000313" key="4">
    <source>
        <dbReference type="Proteomes" id="UP000194127"/>
    </source>
</evidence>
<name>A0A1X6MXN2_9APHY</name>